<sequence>VLGSTARMAFLPRFFMIKSIKDLKWAPVLTPIFAVAMGIIGWSIPFVYLGLQAQGLAPPLTVADECMPTFLMLFAPDMLAAMLMAGALAATMSTAAVY</sequence>
<dbReference type="EMBL" id="BARU01047682">
    <property type="protein sequence ID" value="GAI01176.1"/>
    <property type="molecule type" value="Genomic_DNA"/>
</dbReference>
<feature type="non-terminal residue" evidence="7">
    <location>
        <position position="98"/>
    </location>
</feature>
<dbReference type="InterPro" id="IPR038377">
    <property type="entry name" value="Na/Glc_symporter_sf"/>
</dbReference>
<evidence type="ECO:0000256" key="3">
    <source>
        <dbReference type="ARBA" id="ARBA00022692"/>
    </source>
</evidence>
<feature type="non-terminal residue" evidence="7">
    <location>
        <position position="1"/>
    </location>
</feature>
<gene>
    <name evidence="7" type="ORF">S03H2_71316</name>
</gene>
<evidence type="ECO:0000256" key="2">
    <source>
        <dbReference type="ARBA" id="ARBA00006434"/>
    </source>
</evidence>
<dbReference type="GO" id="GO:0022857">
    <property type="term" value="F:transmembrane transporter activity"/>
    <property type="evidence" value="ECO:0007669"/>
    <property type="project" value="InterPro"/>
</dbReference>
<comment type="similarity">
    <text evidence="2">Belongs to the sodium:solute symporter (SSF) (TC 2.A.21) family.</text>
</comment>
<name>X1L5L1_9ZZZZ</name>
<feature type="transmembrane region" description="Helical" evidence="6">
    <location>
        <begin position="69"/>
        <end position="90"/>
    </location>
</feature>
<protein>
    <submittedName>
        <fullName evidence="7">Uncharacterized protein</fullName>
    </submittedName>
</protein>
<proteinExistence type="inferred from homology"/>
<organism evidence="7">
    <name type="scientific">marine sediment metagenome</name>
    <dbReference type="NCBI Taxonomy" id="412755"/>
    <lineage>
        <taxon>unclassified sequences</taxon>
        <taxon>metagenomes</taxon>
        <taxon>ecological metagenomes</taxon>
    </lineage>
</organism>
<dbReference type="PROSITE" id="PS50283">
    <property type="entry name" value="NA_SOLUT_SYMP_3"/>
    <property type="match status" value="1"/>
</dbReference>
<feature type="transmembrane region" description="Helical" evidence="6">
    <location>
        <begin position="25"/>
        <end position="49"/>
    </location>
</feature>
<evidence type="ECO:0000313" key="7">
    <source>
        <dbReference type="EMBL" id="GAI01176.1"/>
    </source>
</evidence>
<comment type="caution">
    <text evidence="7">The sequence shown here is derived from an EMBL/GenBank/DDBJ whole genome shotgun (WGS) entry which is preliminary data.</text>
</comment>
<evidence type="ECO:0000256" key="1">
    <source>
        <dbReference type="ARBA" id="ARBA00004141"/>
    </source>
</evidence>
<dbReference type="AlphaFoldDB" id="X1L5L1"/>
<reference evidence="7" key="1">
    <citation type="journal article" date="2014" name="Front. Microbiol.">
        <title>High frequency of phylogenetically diverse reductive dehalogenase-homologous genes in deep subseafloor sedimentary metagenomes.</title>
        <authorList>
            <person name="Kawai M."/>
            <person name="Futagami T."/>
            <person name="Toyoda A."/>
            <person name="Takaki Y."/>
            <person name="Nishi S."/>
            <person name="Hori S."/>
            <person name="Arai W."/>
            <person name="Tsubouchi T."/>
            <person name="Morono Y."/>
            <person name="Uchiyama I."/>
            <person name="Ito T."/>
            <person name="Fujiyama A."/>
            <person name="Inagaki F."/>
            <person name="Takami H."/>
        </authorList>
    </citation>
    <scope>NUCLEOTIDE SEQUENCE</scope>
    <source>
        <strain evidence="7">Expedition CK06-06</strain>
    </source>
</reference>
<dbReference type="GO" id="GO:0016020">
    <property type="term" value="C:membrane"/>
    <property type="evidence" value="ECO:0007669"/>
    <property type="project" value="UniProtKB-SubCell"/>
</dbReference>
<keyword evidence="5 6" id="KW-0472">Membrane</keyword>
<dbReference type="Gene3D" id="1.20.1730.10">
    <property type="entry name" value="Sodium/glucose cotransporter"/>
    <property type="match status" value="1"/>
</dbReference>
<comment type="subcellular location">
    <subcellularLocation>
        <location evidence="1">Membrane</location>
        <topology evidence="1">Multi-pass membrane protein</topology>
    </subcellularLocation>
</comment>
<evidence type="ECO:0000256" key="5">
    <source>
        <dbReference type="ARBA" id="ARBA00023136"/>
    </source>
</evidence>
<evidence type="ECO:0000256" key="6">
    <source>
        <dbReference type="SAM" id="Phobius"/>
    </source>
</evidence>
<keyword evidence="3 6" id="KW-0812">Transmembrane</keyword>
<dbReference type="InterPro" id="IPR001734">
    <property type="entry name" value="Na/solute_symporter"/>
</dbReference>
<accession>X1L5L1</accession>
<keyword evidence="4 6" id="KW-1133">Transmembrane helix</keyword>
<evidence type="ECO:0000256" key="4">
    <source>
        <dbReference type="ARBA" id="ARBA00022989"/>
    </source>
</evidence>